<dbReference type="Gene3D" id="3.40.50.2300">
    <property type="match status" value="2"/>
</dbReference>
<keyword evidence="2" id="KW-1003">Cell membrane</keyword>
<dbReference type="InterPro" id="IPR017979">
    <property type="entry name" value="GPCR_3_CS"/>
</dbReference>
<keyword evidence="17" id="KW-1185">Reference proteome</keyword>
<feature type="coiled-coil region" evidence="12">
    <location>
        <begin position="692"/>
        <end position="726"/>
    </location>
</feature>
<feature type="transmembrane region" description="Helical" evidence="14">
    <location>
        <begin position="631"/>
        <end position="653"/>
    </location>
</feature>
<keyword evidence="8" id="KW-0675">Receptor</keyword>
<comment type="subcellular location">
    <subcellularLocation>
        <location evidence="1">Cell membrane</location>
        <topology evidence="1">Multi-pass membrane protein</topology>
    </subcellularLocation>
</comment>
<keyword evidence="10" id="KW-0807">Transducer</keyword>
<keyword evidence="9" id="KW-0325">Glycoprotein</keyword>
<feature type="compositionally biased region" description="Low complexity" evidence="13">
    <location>
        <begin position="807"/>
        <end position="826"/>
    </location>
</feature>
<dbReference type="PRINTS" id="PR01176">
    <property type="entry name" value="GABABRECEPTR"/>
</dbReference>
<name>A0AAN9THB6_9HEMI</name>
<dbReference type="FunFam" id="3.40.50.2300:FF:000063">
    <property type="entry name" value="Gamma-aminobutyric acid type B receptor subunit"/>
    <property type="match status" value="1"/>
</dbReference>
<sequence>MPLKFADERFAELESFCQEKAARRRLHAIGPSLQPEPFLPLQLLHLAKKLLCSPVENTRNEIFEILKSLSYADTDPMFTSSNFPNFFRMVPSENAFNTPRVKLLQHFNWTIVGTIYQNEPRFSLAHNNLLAELDNVNVTVAESQSLTFNVSLAIDRLKEKDVRIILGNFNETWAKKIFCEASRVKMYGRKYQWLIMGTYSEQWWKEEKDSTCSLPELTTALEGTILTDYLPLATNKVITISGYTPEEYKKEYDRRRNNDFSRFHGYTYDGIWAAALAIQTAAHRIKSVRSNQTIVDFRYRDALWETLFIDALKNTSFEGVTGPVRFYNNERKANILLKQFQSNGEYEVAQYNGLTETLDLNAAEFSIRWKDGRGPPKDRTLRVFQNSHVNFGLYFTLVVFAIIGIITATVFLIINIKYRNQRYIKMSSPYLNNLIIIGCILTYMSVIFLGLDSSLTSTQTFPYICAARAWLLMSGFSLAFGAMFSKTWRVHSIFTDVKLNKKVIKDVQLFMVVGVLLVLDVCIMTSWQITDPFYRETKNMEPFLESHSEDIQIIPVNEYCQSNKMTWFVGFIYAYKGLLLIFGTFLAWETRHVSIPALNDSKYVGMSVYNVVLMCVMGAAISFVLTDQQNYSFGIISVFILFCSTITLCLVFVPKVVELRRNPQGSIDKRIRATLRPASKTRRESSELEEHFKDAKATNQKYRKMLQEKDNELQNLLHKFNLEERAQLPAKISNNQDDITHIRKDVPSATETTELSSGCSANSTLDIEPITPANAANTVKKKTTFATNKLPSVSADDSLSMIKENESASSAASSTTPTTTSAAAAPIAPPAVSPRKSTVRESPPSKPSTIGTTRRRSSLSPSPSIKQSTHAQQSAHSHPCSSMRRTSMPAKRNTPAFVHQDELWLTQRQCKPKCLLNDGTPPSDDEEKSVIQRSVSEKSRDKCNHQHHRHHHHHHHHQRMSENHALKKPTPAHVQSTPNVLGTALSDEKLVDLAILPIFQKLLTERRGAAIASCPNIAIKCDIVEYL</sequence>
<evidence type="ECO:0000256" key="7">
    <source>
        <dbReference type="ARBA" id="ARBA00023136"/>
    </source>
</evidence>
<feature type="region of interest" description="Disordered" evidence="13">
    <location>
        <begin position="804"/>
        <end position="890"/>
    </location>
</feature>
<evidence type="ECO:0000256" key="14">
    <source>
        <dbReference type="SAM" id="Phobius"/>
    </source>
</evidence>
<feature type="transmembrane region" description="Helical" evidence="14">
    <location>
        <begin position="565"/>
        <end position="588"/>
    </location>
</feature>
<evidence type="ECO:0000256" key="1">
    <source>
        <dbReference type="ARBA" id="ARBA00004651"/>
    </source>
</evidence>
<keyword evidence="12" id="KW-0175">Coiled coil</keyword>
<dbReference type="Pfam" id="PF01094">
    <property type="entry name" value="ANF_receptor"/>
    <property type="match status" value="1"/>
</dbReference>
<comment type="caution">
    <text evidence="16">The sequence shown here is derived from an EMBL/GenBank/DDBJ whole genome shotgun (WGS) entry which is preliminary data.</text>
</comment>
<dbReference type="GO" id="GO:0004965">
    <property type="term" value="F:G protein-coupled GABA receptor activity"/>
    <property type="evidence" value="ECO:0007669"/>
    <property type="project" value="InterPro"/>
</dbReference>
<evidence type="ECO:0000256" key="2">
    <source>
        <dbReference type="ARBA" id="ARBA00022475"/>
    </source>
</evidence>
<dbReference type="Pfam" id="PF00003">
    <property type="entry name" value="7tm_3"/>
    <property type="match status" value="1"/>
</dbReference>
<evidence type="ECO:0000256" key="11">
    <source>
        <dbReference type="ARBA" id="ARBA00073785"/>
    </source>
</evidence>
<dbReference type="PROSITE" id="PS50259">
    <property type="entry name" value="G_PROTEIN_RECEP_F3_4"/>
    <property type="match status" value="1"/>
</dbReference>
<feature type="region of interest" description="Disordered" evidence="13">
    <location>
        <begin position="913"/>
        <end position="976"/>
    </location>
</feature>
<dbReference type="PRINTS" id="PR01177">
    <property type="entry name" value="GABAB1RECPTR"/>
</dbReference>
<keyword evidence="3 14" id="KW-0812">Transmembrane</keyword>
<dbReference type="AlphaFoldDB" id="A0AAN9THB6"/>
<evidence type="ECO:0000256" key="8">
    <source>
        <dbReference type="ARBA" id="ARBA00023170"/>
    </source>
</evidence>
<feature type="transmembrane region" description="Helical" evidence="14">
    <location>
        <begin position="430"/>
        <end position="449"/>
    </location>
</feature>
<feature type="transmembrane region" description="Helical" evidence="14">
    <location>
        <begin position="469"/>
        <end position="488"/>
    </location>
</feature>
<organism evidence="16 17">
    <name type="scientific">Parthenolecanium corni</name>
    <dbReference type="NCBI Taxonomy" id="536013"/>
    <lineage>
        <taxon>Eukaryota</taxon>
        <taxon>Metazoa</taxon>
        <taxon>Ecdysozoa</taxon>
        <taxon>Arthropoda</taxon>
        <taxon>Hexapoda</taxon>
        <taxon>Insecta</taxon>
        <taxon>Pterygota</taxon>
        <taxon>Neoptera</taxon>
        <taxon>Paraneoptera</taxon>
        <taxon>Hemiptera</taxon>
        <taxon>Sternorrhyncha</taxon>
        <taxon>Coccoidea</taxon>
        <taxon>Coccidae</taxon>
        <taxon>Parthenolecanium</taxon>
    </lineage>
</organism>
<proteinExistence type="predicted"/>
<dbReference type="GO" id="GO:0007214">
    <property type="term" value="P:gamma-aminobutyric acid signaling pathway"/>
    <property type="evidence" value="ECO:0007669"/>
    <property type="project" value="TreeGrafter"/>
</dbReference>
<evidence type="ECO:0000313" key="16">
    <source>
        <dbReference type="EMBL" id="KAK7588179.1"/>
    </source>
</evidence>
<protein>
    <recommendedName>
        <fullName evidence="11">Gamma-aminobutyric acid type B receptor subunit 2</fullName>
    </recommendedName>
</protein>
<dbReference type="PANTHER" id="PTHR10519">
    <property type="entry name" value="GABA-B RECEPTOR"/>
    <property type="match status" value="1"/>
</dbReference>
<feature type="compositionally biased region" description="Basic residues" evidence="13">
    <location>
        <begin position="945"/>
        <end position="958"/>
    </location>
</feature>
<dbReference type="Proteomes" id="UP001367676">
    <property type="component" value="Unassembled WGS sequence"/>
</dbReference>
<dbReference type="CDD" id="cd06366">
    <property type="entry name" value="PBP1_GABAb_receptor"/>
    <property type="match status" value="1"/>
</dbReference>
<dbReference type="EMBL" id="JBBCAQ010000023">
    <property type="protein sequence ID" value="KAK7588179.1"/>
    <property type="molecule type" value="Genomic_DNA"/>
</dbReference>
<evidence type="ECO:0000256" key="13">
    <source>
        <dbReference type="SAM" id="MobiDB-lite"/>
    </source>
</evidence>
<feature type="region of interest" description="Disordered" evidence="13">
    <location>
        <begin position="747"/>
        <end position="766"/>
    </location>
</feature>
<keyword evidence="4" id="KW-0732">Signal</keyword>
<feature type="transmembrane region" description="Helical" evidence="14">
    <location>
        <begin position="608"/>
        <end position="625"/>
    </location>
</feature>
<dbReference type="InterPro" id="IPR028082">
    <property type="entry name" value="Peripla_BP_I"/>
</dbReference>
<feature type="transmembrane region" description="Helical" evidence="14">
    <location>
        <begin position="391"/>
        <end position="418"/>
    </location>
</feature>
<feature type="compositionally biased region" description="Basic and acidic residues" evidence="13">
    <location>
        <begin position="935"/>
        <end position="944"/>
    </location>
</feature>
<feature type="compositionally biased region" description="Polar residues" evidence="13">
    <location>
        <begin position="749"/>
        <end position="765"/>
    </location>
</feature>
<evidence type="ECO:0000256" key="5">
    <source>
        <dbReference type="ARBA" id="ARBA00022989"/>
    </source>
</evidence>
<dbReference type="InterPro" id="IPR017978">
    <property type="entry name" value="GPCR_3_C"/>
</dbReference>
<evidence type="ECO:0000256" key="3">
    <source>
        <dbReference type="ARBA" id="ARBA00022692"/>
    </source>
</evidence>
<feature type="domain" description="G-protein coupled receptors family 3 profile" evidence="15">
    <location>
        <begin position="393"/>
        <end position="675"/>
    </location>
</feature>
<keyword evidence="5 14" id="KW-1133">Transmembrane helix</keyword>
<dbReference type="InterPro" id="IPR002455">
    <property type="entry name" value="GPCR3_GABA-B"/>
</dbReference>
<evidence type="ECO:0000313" key="17">
    <source>
        <dbReference type="Proteomes" id="UP001367676"/>
    </source>
</evidence>
<accession>A0AAN9THB6</accession>
<evidence type="ECO:0000256" key="4">
    <source>
        <dbReference type="ARBA" id="ARBA00022729"/>
    </source>
</evidence>
<keyword evidence="6" id="KW-0297">G-protein coupled receptor</keyword>
<evidence type="ECO:0000256" key="12">
    <source>
        <dbReference type="SAM" id="Coils"/>
    </source>
</evidence>
<dbReference type="PANTHER" id="PTHR10519:SF74">
    <property type="entry name" value="GAMMA-AMINOBUTYRIC ACID TYPE B RECEPTOR SUBUNIT 2"/>
    <property type="match status" value="1"/>
</dbReference>
<dbReference type="GO" id="GO:0038039">
    <property type="term" value="C:G protein-coupled receptor heterodimeric complex"/>
    <property type="evidence" value="ECO:0007669"/>
    <property type="project" value="TreeGrafter"/>
</dbReference>
<feature type="compositionally biased region" description="Polar residues" evidence="13">
    <location>
        <begin position="865"/>
        <end position="885"/>
    </location>
</feature>
<dbReference type="SUPFAM" id="SSF53822">
    <property type="entry name" value="Periplasmic binding protein-like I"/>
    <property type="match status" value="1"/>
</dbReference>
<gene>
    <name evidence="16" type="ORF">V9T40_005424</name>
</gene>
<keyword evidence="7 14" id="KW-0472">Membrane</keyword>
<dbReference type="PROSITE" id="PS00981">
    <property type="entry name" value="G_PROTEIN_RECEP_F3_3"/>
    <property type="match status" value="1"/>
</dbReference>
<evidence type="ECO:0000259" key="15">
    <source>
        <dbReference type="PROSITE" id="PS50259"/>
    </source>
</evidence>
<evidence type="ECO:0000256" key="9">
    <source>
        <dbReference type="ARBA" id="ARBA00023180"/>
    </source>
</evidence>
<reference evidence="16 17" key="1">
    <citation type="submission" date="2024-03" db="EMBL/GenBank/DDBJ databases">
        <title>Adaptation during the transition from Ophiocordyceps entomopathogen to insect associate is accompanied by gene loss and intensified selection.</title>
        <authorList>
            <person name="Ward C.M."/>
            <person name="Onetto C.A."/>
            <person name="Borneman A.R."/>
        </authorList>
    </citation>
    <scope>NUCLEOTIDE SEQUENCE [LARGE SCALE GENOMIC DNA]</scope>
    <source>
        <strain evidence="16">AWRI1</strain>
        <tissue evidence="16">Single Adult Female</tissue>
    </source>
</reference>
<evidence type="ECO:0000256" key="10">
    <source>
        <dbReference type="ARBA" id="ARBA00023224"/>
    </source>
</evidence>
<evidence type="ECO:0000256" key="6">
    <source>
        <dbReference type="ARBA" id="ARBA00023040"/>
    </source>
</evidence>
<dbReference type="InterPro" id="IPR001828">
    <property type="entry name" value="ANF_lig-bd_rcpt"/>
</dbReference>